<evidence type="ECO:0000313" key="2">
    <source>
        <dbReference type="Proteomes" id="UP000669133"/>
    </source>
</evidence>
<sequence length="346" mass="41425">MKVRHPSLKDLPLELILRVLPFEECLLSQPLEISLPWLNFMGSKRCYRLLGESGIGNARCGFKFELEMKYGKLIYINYGKPVDSKYLKQYIIFDAEDIGDFIYEYPDLLRCMKVWTGDFQHDKYIWLDCVDIESNSSRNLHDVVFTNIREMDLKHTFKPRYLFDSKHSSGIQAMWLIDNLRYEFVSNLKHVEIDMSMESYTKFRDEFSIIIGRHPKISPKSLHIYLKLDKYQNYPQNFPIEWVTSIFNLQSVEDFSLHYYEKSTYVAYLSDWIEKMPHLKSLNLGFGIINFTQIPRQIEDAHHHDKTSIQVKVDKKYFNSVQHKYNRCHWHEKKFKDCVIVYRPVH</sequence>
<reference evidence="1 2" key="1">
    <citation type="submission" date="2020-12" db="EMBL/GenBank/DDBJ databases">
        <title>Effect of drift, selection, and recombination on the evolution of hybrid genomes in Candida yeast pathogens.</title>
        <authorList>
            <person name="Mixao V."/>
            <person name="Ksiezopolska E."/>
            <person name="Saus E."/>
            <person name="Boekhout T."/>
            <person name="Gacser A."/>
            <person name="Gabaldon T."/>
        </authorList>
    </citation>
    <scope>NUCLEOTIDE SEQUENCE [LARGE SCALE GENOMIC DNA]</scope>
    <source>
        <strain evidence="1 2">BP57</strain>
    </source>
</reference>
<dbReference type="AlphaFoldDB" id="A0A8H7ZIK7"/>
<name>A0A8H7ZIK7_9ASCO</name>
<keyword evidence="2" id="KW-1185">Reference proteome</keyword>
<dbReference type="Proteomes" id="UP000669133">
    <property type="component" value="Unassembled WGS sequence"/>
</dbReference>
<proteinExistence type="predicted"/>
<dbReference type="GeneID" id="93651917"/>
<evidence type="ECO:0000313" key="1">
    <source>
        <dbReference type="EMBL" id="KAG5419521.1"/>
    </source>
</evidence>
<comment type="caution">
    <text evidence="1">The sequence shown here is derived from an EMBL/GenBank/DDBJ whole genome shotgun (WGS) entry which is preliminary data.</text>
</comment>
<protein>
    <submittedName>
        <fullName evidence="1">Uncharacterized protein</fullName>
    </submittedName>
</protein>
<gene>
    <name evidence="1" type="ORF">I9W82_003288</name>
</gene>
<dbReference type="RefSeq" id="XP_067548637.1">
    <property type="nucleotide sequence ID" value="XM_067692237.1"/>
</dbReference>
<dbReference type="EMBL" id="JAEOAQ010000003">
    <property type="protein sequence ID" value="KAG5419521.1"/>
    <property type="molecule type" value="Genomic_DNA"/>
</dbReference>
<dbReference type="OrthoDB" id="4013875at2759"/>
<organism evidence="1 2">
    <name type="scientific">Candida metapsilosis</name>
    <dbReference type="NCBI Taxonomy" id="273372"/>
    <lineage>
        <taxon>Eukaryota</taxon>
        <taxon>Fungi</taxon>
        <taxon>Dikarya</taxon>
        <taxon>Ascomycota</taxon>
        <taxon>Saccharomycotina</taxon>
        <taxon>Pichiomycetes</taxon>
        <taxon>Debaryomycetaceae</taxon>
        <taxon>Candida/Lodderomyces clade</taxon>
        <taxon>Candida</taxon>
    </lineage>
</organism>
<accession>A0A8H7ZIK7</accession>